<reference evidence="3" key="1">
    <citation type="submission" date="2021-01" db="EMBL/GenBank/DDBJ databases">
        <authorList>
            <person name="Corre E."/>
            <person name="Pelletier E."/>
            <person name="Niang G."/>
            <person name="Scheremetjew M."/>
            <person name="Finn R."/>
            <person name="Kale V."/>
            <person name="Holt S."/>
            <person name="Cochrane G."/>
            <person name="Meng A."/>
            <person name="Brown T."/>
            <person name="Cohen L."/>
        </authorList>
    </citation>
    <scope>NUCLEOTIDE SEQUENCE</scope>
    <source>
        <strain evidence="3">UIO037</strain>
    </source>
</reference>
<evidence type="ECO:0000256" key="2">
    <source>
        <dbReference type="SAM" id="MobiDB-lite"/>
    </source>
</evidence>
<proteinExistence type="predicted"/>
<dbReference type="AlphaFoldDB" id="A0A7S4JEX9"/>
<accession>A0A7S4JEX9</accession>
<feature type="compositionally biased region" description="Low complexity" evidence="2">
    <location>
        <begin position="342"/>
        <end position="383"/>
    </location>
</feature>
<feature type="compositionally biased region" description="Acidic residues" evidence="2">
    <location>
        <begin position="160"/>
        <end position="169"/>
    </location>
</feature>
<feature type="compositionally biased region" description="Pro residues" evidence="2">
    <location>
        <begin position="384"/>
        <end position="395"/>
    </location>
</feature>
<name>A0A7S4JEX9_9EUKA</name>
<evidence type="ECO:0000313" key="3">
    <source>
        <dbReference type="EMBL" id="CAE2261476.1"/>
    </source>
</evidence>
<feature type="compositionally biased region" description="Low complexity" evidence="2">
    <location>
        <begin position="396"/>
        <end position="405"/>
    </location>
</feature>
<feature type="region of interest" description="Disordered" evidence="2">
    <location>
        <begin position="329"/>
        <end position="405"/>
    </location>
</feature>
<organism evidence="3">
    <name type="scientific">Prymnesium polylepis</name>
    <dbReference type="NCBI Taxonomy" id="72548"/>
    <lineage>
        <taxon>Eukaryota</taxon>
        <taxon>Haptista</taxon>
        <taxon>Haptophyta</taxon>
        <taxon>Prymnesiophyceae</taxon>
        <taxon>Prymnesiales</taxon>
        <taxon>Prymnesiaceae</taxon>
        <taxon>Prymnesium</taxon>
    </lineage>
</organism>
<gene>
    <name evidence="3" type="ORF">CPOL0286_LOCUS16641</name>
</gene>
<evidence type="ECO:0000256" key="1">
    <source>
        <dbReference type="SAM" id="Coils"/>
    </source>
</evidence>
<feature type="region of interest" description="Disordered" evidence="2">
    <location>
        <begin position="511"/>
        <end position="531"/>
    </location>
</feature>
<keyword evidence="1" id="KW-0175">Coiled coil</keyword>
<dbReference type="EMBL" id="HBKO01036428">
    <property type="protein sequence ID" value="CAE2261476.1"/>
    <property type="molecule type" value="Transcribed_RNA"/>
</dbReference>
<feature type="region of interest" description="Disordered" evidence="2">
    <location>
        <begin position="146"/>
        <end position="169"/>
    </location>
</feature>
<sequence length="531" mass="57069">MQRTPKVGATVYAWENDVTVFDLFKWQEQVFKPLAAALTDTDSAYSKRTTDGKKACVLEAPDGSTWWVTQTGNGKPGEIHCSSTTPPTRFFSMSGLAKTMADGRAFTSSGVCVYTVTETPHDDGSLSVQSASGEQHILEPGTWYQTARGAENGNGKDGKDGEEDEEDEEAAAAVETTAVEDTDTLVGDPGVGDCIQPLRFDLPRWSTPTFAAARRRMEAILAEEATDITIPAIGKQPSSLWQAEKMQSGDFKFSNAASRDTEKGVARFKAKWYKTQTDVVMEVLNIDREAHRFTARCCSEGFEEVEATFKLDDHDVKWRRVSRPVEPAEPVAVANTPKQTRASATTPGAASTKPAAKPAAPAAAPAPAAKPATKPTEPAATPVPAVPPPMPPPSPTASASTETAEEVLLTTEQQLRQLRVRVSRSHDRWAAAQLLALHESNEDATEEEYERAFAGYQTKVETERAKLPLTAIDSALTTLQEKREAVEAAQAALHAAETEAAAVIKTAEAHVAASRKRPQAAAAGPVGKKPK</sequence>
<feature type="coiled-coil region" evidence="1">
    <location>
        <begin position="472"/>
        <end position="499"/>
    </location>
</feature>
<protein>
    <submittedName>
        <fullName evidence="3">Uncharacterized protein</fullName>
    </submittedName>
</protein>